<dbReference type="SUPFAM" id="SSF52467">
    <property type="entry name" value="DHS-like NAD/FAD-binding domain"/>
    <property type="match status" value="1"/>
</dbReference>
<dbReference type="InterPro" id="IPR026590">
    <property type="entry name" value="Ssirtuin_cat_dom"/>
</dbReference>
<dbReference type="RefSeq" id="WP_004455649.1">
    <property type="nucleotide sequence ID" value="NZ_CP091957.1"/>
</dbReference>
<dbReference type="NCBIfam" id="NF001753">
    <property type="entry name" value="PRK00481.1-3"/>
    <property type="match status" value="1"/>
</dbReference>
<feature type="binding site" evidence="3">
    <location>
        <begin position="186"/>
        <end position="188"/>
    </location>
    <ligand>
        <name>NAD(+)</name>
        <dbReference type="ChEBI" id="CHEBI:57540"/>
    </ligand>
</feature>
<dbReference type="HAMAP" id="MF_01121">
    <property type="entry name" value="Sirtuin_ClassIII"/>
    <property type="match status" value="1"/>
</dbReference>
<feature type="active site" description="Proton acceptor" evidence="3 4">
    <location>
        <position position="116"/>
    </location>
</feature>
<feature type="binding site" evidence="3">
    <location>
        <position position="230"/>
    </location>
    <ligand>
        <name>NAD(+)</name>
        <dbReference type="ChEBI" id="CHEBI:57540"/>
    </ligand>
</feature>
<name>A0AAE9GEZ4_9LEPT</name>
<dbReference type="InterPro" id="IPR050134">
    <property type="entry name" value="NAD-dep_sirtuin_deacylases"/>
</dbReference>
<dbReference type="CDD" id="cd01412">
    <property type="entry name" value="SIRT5_Af1_CobB"/>
    <property type="match status" value="1"/>
</dbReference>
<gene>
    <name evidence="3" type="primary">cobB</name>
    <name evidence="6" type="ORF">MAL03_09275</name>
</gene>
<evidence type="ECO:0000256" key="1">
    <source>
        <dbReference type="ARBA" id="ARBA00022679"/>
    </source>
</evidence>
<dbReference type="Gene3D" id="3.40.50.1220">
    <property type="entry name" value="TPP-binding domain"/>
    <property type="match status" value="1"/>
</dbReference>
<keyword evidence="2 3" id="KW-0520">NAD</keyword>
<feature type="binding site" evidence="3 4">
    <location>
        <position position="124"/>
    </location>
    <ligand>
        <name>Zn(2+)</name>
        <dbReference type="ChEBI" id="CHEBI:29105"/>
    </ligand>
</feature>
<comment type="function">
    <text evidence="3">NAD-dependent lysine deacetylase and desuccinylase that specifically removes acetyl and succinyl groups on target proteins. Modulates the activities of several proteins which are inactive in their acylated form.</text>
</comment>
<feature type="binding site" evidence="3">
    <location>
        <begin position="20"/>
        <end position="39"/>
    </location>
    <ligand>
        <name>NAD(+)</name>
        <dbReference type="ChEBI" id="CHEBI:57540"/>
    </ligand>
</feature>
<dbReference type="PANTHER" id="PTHR11085:SF4">
    <property type="entry name" value="NAD-DEPENDENT PROTEIN DEACYLASE"/>
    <property type="match status" value="1"/>
</dbReference>
<keyword evidence="3 4" id="KW-0862">Zinc</keyword>
<dbReference type="EC" id="2.3.1.286" evidence="3"/>
<dbReference type="GO" id="GO:0008270">
    <property type="term" value="F:zinc ion binding"/>
    <property type="evidence" value="ECO:0007669"/>
    <property type="project" value="UniProtKB-UniRule"/>
</dbReference>
<feature type="binding site" evidence="3">
    <location>
        <position position="64"/>
    </location>
    <ligand>
        <name>substrate</name>
    </ligand>
</feature>
<comment type="cofactor">
    <cofactor evidence="3">
        <name>Zn(2+)</name>
        <dbReference type="ChEBI" id="CHEBI:29105"/>
    </cofactor>
    <text evidence="3">Binds 1 zinc ion per subunit.</text>
</comment>
<dbReference type="Gene3D" id="3.30.1600.10">
    <property type="entry name" value="SIR2/SIRT2 'Small Domain"/>
    <property type="match status" value="1"/>
</dbReference>
<dbReference type="PANTHER" id="PTHR11085">
    <property type="entry name" value="NAD-DEPENDENT PROTEIN DEACYLASE SIRTUIN-5, MITOCHONDRIAL-RELATED"/>
    <property type="match status" value="1"/>
</dbReference>
<feature type="binding site" evidence="3">
    <location>
        <position position="67"/>
    </location>
    <ligand>
        <name>substrate</name>
    </ligand>
</feature>
<evidence type="ECO:0000259" key="5">
    <source>
        <dbReference type="PROSITE" id="PS50305"/>
    </source>
</evidence>
<dbReference type="InterPro" id="IPR029035">
    <property type="entry name" value="DHS-like_NAD/FAD-binding_dom"/>
</dbReference>
<evidence type="ECO:0000256" key="3">
    <source>
        <dbReference type="HAMAP-Rule" id="MF_01121"/>
    </source>
</evidence>
<evidence type="ECO:0000313" key="6">
    <source>
        <dbReference type="EMBL" id="UOG55133.1"/>
    </source>
</evidence>
<reference evidence="6" key="1">
    <citation type="submission" date="2022-02" db="EMBL/GenBank/DDBJ databases">
        <title>The genetically variable rfb locus in Leptospira is a mobile cassette and a molecular signature of serovar identity.</title>
        <authorList>
            <person name="Nieves C."/>
            <person name="Vincent A.T."/>
            <person name="Zarantonelli L."/>
            <person name="Picardeau M."/>
            <person name="Veyrier F.J."/>
            <person name="Buschiazzo A."/>
        </authorList>
    </citation>
    <scope>NUCLEOTIDE SEQUENCE</scope>
    <source>
        <strain evidence="6">IP1512017</strain>
    </source>
</reference>
<dbReference type="GO" id="GO:0005737">
    <property type="term" value="C:cytoplasm"/>
    <property type="evidence" value="ECO:0007669"/>
    <property type="project" value="UniProtKB-SubCell"/>
</dbReference>
<comment type="subcellular location">
    <subcellularLocation>
        <location evidence="3">Cytoplasm</location>
    </subcellularLocation>
</comment>
<feature type="binding site" evidence="3 4">
    <location>
        <position position="149"/>
    </location>
    <ligand>
        <name>Zn(2+)</name>
        <dbReference type="ChEBI" id="CHEBI:29105"/>
    </ligand>
</feature>
<sequence>MKEFITKHKGKFQKISAISGAGISAESGIPTFRGNEGLWKNFRAEDLATPEAFSKNPKLVWEWYLWRRNIIESKRPNPGHEALVILEKSHPDFFLITQNVDGLHSQAGSKKLTEIHGNIFINRCISCGQESKEKISENTTPLPPQCKNCNSFLRPGVVWFGESYDDRKLNASILRMEGTDLLLILGTSGSVSMPVYLAQIAKDSGAFLVEINPERSSFSSSVDLFLQGKTGEVLPLLVREILDNRPAHVTDK</sequence>
<keyword evidence="1" id="KW-0808">Transferase</keyword>
<dbReference type="Pfam" id="PF02146">
    <property type="entry name" value="SIR2"/>
    <property type="match status" value="1"/>
</dbReference>
<evidence type="ECO:0000313" key="7">
    <source>
        <dbReference type="Proteomes" id="UP000829829"/>
    </source>
</evidence>
<dbReference type="EMBL" id="CP091957">
    <property type="protein sequence ID" value="UOG55133.1"/>
    <property type="molecule type" value="Genomic_DNA"/>
</dbReference>
<keyword evidence="3" id="KW-0963">Cytoplasm</keyword>
<feature type="binding site" evidence="3">
    <location>
        <begin position="98"/>
        <end position="101"/>
    </location>
    <ligand>
        <name>NAD(+)</name>
        <dbReference type="ChEBI" id="CHEBI:57540"/>
    </ligand>
</feature>
<dbReference type="InterPro" id="IPR026591">
    <property type="entry name" value="Sirtuin_cat_small_dom_sf"/>
</dbReference>
<organism evidence="6 7">
    <name type="scientific">Leptospira noguchii</name>
    <dbReference type="NCBI Taxonomy" id="28182"/>
    <lineage>
        <taxon>Bacteria</taxon>
        <taxon>Pseudomonadati</taxon>
        <taxon>Spirochaetota</taxon>
        <taxon>Spirochaetia</taxon>
        <taxon>Leptospirales</taxon>
        <taxon>Leptospiraceae</taxon>
        <taxon>Leptospira</taxon>
    </lineage>
</organism>
<accession>A0AAE9GEZ4</accession>
<dbReference type="Proteomes" id="UP000829829">
    <property type="component" value="Chromosome 1"/>
</dbReference>
<evidence type="ECO:0000256" key="4">
    <source>
        <dbReference type="PROSITE-ProRule" id="PRU00236"/>
    </source>
</evidence>
<evidence type="ECO:0000256" key="2">
    <source>
        <dbReference type="ARBA" id="ARBA00023027"/>
    </source>
</evidence>
<comment type="catalytic activity">
    <reaction evidence="3">
        <text>N(6)-succinyl-L-lysyl-[protein] + NAD(+) + H2O = 2''-O-succinyl-ADP-D-ribose + nicotinamide + L-lysyl-[protein]</text>
        <dbReference type="Rhea" id="RHEA:47668"/>
        <dbReference type="Rhea" id="RHEA-COMP:9752"/>
        <dbReference type="Rhea" id="RHEA-COMP:11877"/>
        <dbReference type="ChEBI" id="CHEBI:15377"/>
        <dbReference type="ChEBI" id="CHEBI:17154"/>
        <dbReference type="ChEBI" id="CHEBI:29969"/>
        <dbReference type="ChEBI" id="CHEBI:57540"/>
        <dbReference type="ChEBI" id="CHEBI:87830"/>
        <dbReference type="ChEBI" id="CHEBI:87832"/>
    </reaction>
</comment>
<dbReference type="GO" id="GO:0017136">
    <property type="term" value="F:histone deacetylase activity, NAD-dependent"/>
    <property type="evidence" value="ECO:0007669"/>
    <property type="project" value="TreeGrafter"/>
</dbReference>
<proteinExistence type="inferred from homology"/>
<feature type="domain" description="Deacetylase sirtuin-type" evidence="5">
    <location>
        <begin position="1"/>
        <end position="245"/>
    </location>
</feature>
<dbReference type="InterPro" id="IPR027546">
    <property type="entry name" value="Sirtuin_class_III"/>
</dbReference>
<dbReference type="GO" id="GO:0070403">
    <property type="term" value="F:NAD+ binding"/>
    <property type="evidence" value="ECO:0007669"/>
    <property type="project" value="UniProtKB-UniRule"/>
</dbReference>
<comment type="similarity">
    <text evidence="3">Belongs to the sirtuin family. Class III subfamily.</text>
</comment>
<dbReference type="GO" id="GO:0036055">
    <property type="term" value="F:protein-succinyllysine desuccinylase activity"/>
    <property type="evidence" value="ECO:0007669"/>
    <property type="project" value="UniProtKB-UniRule"/>
</dbReference>
<keyword evidence="3 4" id="KW-0479">Metal-binding</keyword>
<comment type="domain">
    <text evidence="3">2 residues (Tyr-64 and Arg-67) present in a large hydrophobic pocket are probably involved in substrate specificity. They are important for desuccinylation activity, but dispensable for deacetylation activity.</text>
</comment>
<dbReference type="AlphaFoldDB" id="A0AAE9GEZ4"/>
<comment type="catalytic activity">
    <reaction evidence="3">
        <text>N(6)-acetyl-L-lysyl-[protein] + NAD(+) + H2O = 2''-O-acetyl-ADP-D-ribose + nicotinamide + L-lysyl-[protein]</text>
        <dbReference type="Rhea" id="RHEA:43636"/>
        <dbReference type="Rhea" id="RHEA-COMP:9752"/>
        <dbReference type="Rhea" id="RHEA-COMP:10731"/>
        <dbReference type="ChEBI" id="CHEBI:15377"/>
        <dbReference type="ChEBI" id="CHEBI:17154"/>
        <dbReference type="ChEBI" id="CHEBI:29969"/>
        <dbReference type="ChEBI" id="CHEBI:57540"/>
        <dbReference type="ChEBI" id="CHEBI:61930"/>
        <dbReference type="ChEBI" id="CHEBI:83767"/>
        <dbReference type="EC" id="2.3.1.286"/>
    </reaction>
</comment>
<dbReference type="InterPro" id="IPR003000">
    <property type="entry name" value="Sirtuin"/>
</dbReference>
<dbReference type="GO" id="GO:0036054">
    <property type="term" value="F:protein-malonyllysine demalonylase activity"/>
    <property type="evidence" value="ECO:0007669"/>
    <property type="project" value="InterPro"/>
</dbReference>
<feature type="binding site" evidence="3 4">
    <location>
        <position position="146"/>
    </location>
    <ligand>
        <name>Zn(2+)</name>
        <dbReference type="ChEBI" id="CHEBI:29105"/>
    </ligand>
</feature>
<feature type="binding site" evidence="3 4">
    <location>
        <position position="127"/>
    </location>
    <ligand>
        <name>Zn(2+)</name>
        <dbReference type="ChEBI" id="CHEBI:29105"/>
    </ligand>
</feature>
<dbReference type="PROSITE" id="PS50305">
    <property type="entry name" value="SIRTUIN"/>
    <property type="match status" value="1"/>
</dbReference>
<protein>
    <recommendedName>
        <fullName evidence="3">NAD-dependent protein deacylase</fullName>
        <ecNumber evidence="3">2.3.1.286</ecNumber>
    </recommendedName>
    <alternativeName>
        <fullName evidence="3">Regulatory protein SIR2 homolog</fullName>
    </alternativeName>
</protein>
<feature type="binding site" evidence="3">
    <location>
        <begin position="212"/>
        <end position="214"/>
    </location>
    <ligand>
        <name>NAD(+)</name>
        <dbReference type="ChEBI" id="CHEBI:57540"/>
    </ligand>
</feature>